<keyword evidence="1" id="KW-0812">Transmembrane</keyword>
<keyword evidence="1" id="KW-0472">Membrane</keyword>
<dbReference type="Proteomes" id="UP001359559">
    <property type="component" value="Unassembled WGS sequence"/>
</dbReference>
<accession>A0AAN9JRF0</accession>
<evidence type="ECO:0000313" key="2">
    <source>
        <dbReference type="EMBL" id="KAK7304060.1"/>
    </source>
</evidence>
<name>A0AAN9JRF0_CLITE</name>
<protein>
    <submittedName>
        <fullName evidence="2">Uncharacterized protein</fullName>
    </submittedName>
</protein>
<evidence type="ECO:0000256" key="1">
    <source>
        <dbReference type="SAM" id="Phobius"/>
    </source>
</evidence>
<dbReference type="EMBL" id="JAYKXN010000003">
    <property type="protein sequence ID" value="KAK7304060.1"/>
    <property type="molecule type" value="Genomic_DNA"/>
</dbReference>
<keyword evidence="1" id="KW-1133">Transmembrane helix</keyword>
<keyword evidence="3" id="KW-1185">Reference proteome</keyword>
<organism evidence="2 3">
    <name type="scientific">Clitoria ternatea</name>
    <name type="common">Butterfly pea</name>
    <dbReference type="NCBI Taxonomy" id="43366"/>
    <lineage>
        <taxon>Eukaryota</taxon>
        <taxon>Viridiplantae</taxon>
        <taxon>Streptophyta</taxon>
        <taxon>Embryophyta</taxon>
        <taxon>Tracheophyta</taxon>
        <taxon>Spermatophyta</taxon>
        <taxon>Magnoliopsida</taxon>
        <taxon>eudicotyledons</taxon>
        <taxon>Gunneridae</taxon>
        <taxon>Pentapetalae</taxon>
        <taxon>rosids</taxon>
        <taxon>fabids</taxon>
        <taxon>Fabales</taxon>
        <taxon>Fabaceae</taxon>
        <taxon>Papilionoideae</taxon>
        <taxon>50 kb inversion clade</taxon>
        <taxon>NPAAA clade</taxon>
        <taxon>indigoferoid/millettioid clade</taxon>
        <taxon>Phaseoleae</taxon>
        <taxon>Clitoria</taxon>
    </lineage>
</organism>
<evidence type="ECO:0000313" key="3">
    <source>
        <dbReference type="Proteomes" id="UP001359559"/>
    </source>
</evidence>
<sequence>MPVEILYTHIPAIYTFSLPQKLTRVFFFSSLSPKRSLLYRTKHITFVGCFVSFTVVTVNVKGKALNLRMEYVGR</sequence>
<reference evidence="2 3" key="1">
    <citation type="submission" date="2024-01" db="EMBL/GenBank/DDBJ databases">
        <title>The genomes of 5 underutilized Papilionoideae crops provide insights into root nodulation and disease resistance.</title>
        <authorList>
            <person name="Yuan L."/>
        </authorList>
    </citation>
    <scope>NUCLEOTIDE SEQUENCE [LARGE SCALE GENOMIC DNA]</scope>
    <source>
        <strain evidence="2">LY-2023</strain>
        <tissue evidence="2">Leaf</tissue>
    </source>
</reference>
<proteinExistence type="predicted"/>
<feature type="transmembrane region" description="Helical" evidence="1">
    <location>
        <begin position="43"/>
        <end position="60"/>
    </location>
</feature>
<comment type="caution">
    <text evidence="2">The sequence shown here is derived from an EMBL/GenBank/DDBJ whole genome shotgun (WGS) entry which is preliminary data.</text>
</comment>
<dbReference type="AlphaFoldDB" id="A0AAN9JRF0"/>
<gene>
    <name evidence="2" type="ORF">RJT34_15070</name>
</gene>